<dbReference type="Pfam" id="PF05498">
    <property type="entry name" value="RALF"/>
    <property type="match status" value="1"/>
</dbReference>
<keyword evidence="2" id="KW-0372">Hormone</keyword>
<comment type="similarity">
    <text evidence="1">Belongs to the plant rapid alkalinization factor (RALF) family.</text>
</comment>
<accession>A0A200QWQ2</accession>
<name>A0A200QWQ2_MACCD</name>
<gene>
    <name evidence="5" type="ORF">BVC80_8955g29</name>
</gene>
<keyword evidence="4" id="KW-1015">Disulfide bond</keyword>
<evidence type="ECO:0000256" key="4">
    <source>
        <dbReference type="ARBA" id="ARBA00023157"/>
    </source>
</evidence>
<evidence type="ECO:0000256" key="1">
    <source>
        <dbReference type="ARBA" id="ARBA00009178"/>
    </source>
</evidence>
<dbReference type="Proteomes" id="UP000195402">
    <property type="component" value="Unassembled WGS sequence"/>
</dbReference>
<evidence type="ECO:0000256" key="3">
    <source>
        <dbReference type="ARBA" id="ARBA00022729"/>
    </source>
</evidence>
<evidence type="ECO:0000313" key="5">
    <source>
        <dbReference type="EMBL" id="OVA14862.1"/>
    </source>
</evidence>
<keyword evidence="6" id="KW-1185">Reference proteome</keyword>
<comment type="caution">
    <text evidence="5">The sequence shown here is derived from an EMBL/GenBank/DDBJ whole genome shotgun (WGS) entry which is preliminary data.</text>
</comment>
<sequence length="124" mass="13316">MGTNSVSDVVVIFTIYITTLTLSISTIDSTEDNQLGWIPMTSLSSSSTCEGSIAECQSDNEFQMDSEINRRILAATKYITPAAVKQDIVPCTIPGAPYSNCKHGAEANPYTGGCSPINKCRGHY</sequence>
<dbReference type="PANTHER" id="PTHR33136:SF13">
    <property type="entry name" value="OS10G0328900 PROTEIN"/>
    <property type="match status" value="1"/>
</dbReference>
<dbReference type="GO" id="GO:0005179">
    <property type="term" value="F:hormone activity"/>
    <property type="evidence" value="ECO:0007669"/>
    <property type="project" value="UniProtKB-KW"/>
</dbReference>
<protein>
    <submittedName>
        <fullName evidence="5">Rapid ALkalinization Factor</fullName>
    </submittedName>
</protein>
<organism evidence="5 6">
    <name type="scientific">Macleaya cordata</name>
    <name type="common">Five-seeded plume-poppy</name>
    <name type="synonym">Bocconia cordata</name>
    <dbReference type="NCBI Taxonomy" id="56857"/>
    <lineage>
        <taxon>Eukaryota</taxon>
        <taxon>Viridiplantae</taxon>
        <taxon>Streptophyta</taxon>
        <taxon>Embryophyta</taxon>
        <taxon>Tracheophyta</taxon>
        <taxon>Spermatophyta</taxon>
        <taxon>Magnoliopsida</taxon>
        <taxon>Ranunculales</taxon>
        <taxon>Papaveraceae</taxon>
        <taxon>Papaveroideae</taxon>
        <taxon>Macleaya</taxon>
    </lineage>
</organism>
<evidence type="ECO:0000313" key="6">
    <source>
        <dbReference type="Proteomes" id="UP000195402"/>
    </source>
</evidence>
<dbReference type="GO" id="GO:0009506">
    <property type="term" value="C:plasmodesma"/>
    <property type="evidence" value="ECO:0007669"/>
    <property type="project" value="TreeGrafter"/>
</dbReference>
<dbReference type="AlphaFoldDB" id="A0A200QWQ2"/>
<dbReference type="PANTHER" id="PTHR33136">
    <property type="entry name" value="RAPID ALKALINIZATION FACTOR-LIKE"/>
    <property type="match status" value="1"/>
</dbReference>
<reference evidence="5 6" key="1">
    <citation type="journal article" date="2017" name="Mol. Plant">
        <title>The Genome of Medicinal Plant Macleaya cordata Provides New Insights into Benzylisoquinoline Alkaloids Metabolism.</title>
        <authorList>
            <person name="Liu X."/>
            <person name="Liu Y."/>
            <person name="Huang P."/>
            <person name="Ma Y."/>
            <person name="Qing Z."/>
            <person name="Tang Q."/>
            <person name="Cao H."/>
            <person name="Cheng P."/>
            <person name="Zheng Y."/>
            <person name="Yuan Z."/>
            <person name="Zhou Y."/>
            <person name="Liu J."/>
            <person name="Tang Z."/>
            <person name="Zhuo Y."/>
            <person name="Zhang Y."/>
            <person name="Yu L."/>
            <person name="Huang J."/>
            <person name="Yang P."/>
            <person name="Peng Q."/>
            <person name="Zhang J."/>
            <person name="Jiang W."/>
            <person name="Zhang Z."/>
            <person name="Lin K."/>
            <person name="Ro D.K."/>
            <person name="Chen X."/>
            <person name="Xiong X."/>
            <person name="Shang Y."/>
            <person name="Huang S."/>
            <person name="Zeng J."/>
        </authorList>
    </citation>
    <scope>NUCLEOTIDE SEQUENCE [LARGE SCALE GENOMIC DNA]</scope>
    <source>
        <strain evidence="6">cv. BLH2017</strain>
        <tissue evidence="5">Root</tissue>
    </source>
</reference>
<dbReference type="EMBL" id="MVGT01000943">
    <property type="protein sequence ID" value="OVA14862.1"/>
    <property type="molecule type" value="Genomic_DNA"/>
</dbReference>
<dbReference type="OrthoDB" id="1613518at2759"/>
<dbReference type="FunCoup" id="A0A200QWQ2">
    <property type="interactions" value="102"/>
</dbReference>
<dbReference type="InterPro" id="IPR008801">
    <property type="entry name" value="RALF"/>
</dbReference>
<dbReference type="STRING" id="56857.A0A200QWQ2"/>
<proteinExistence type="inferred from homology"/>
<evidence type="ECO:0000256" key="2">
    <source>
        <dbReference type="ARBA" id="ARBA00022702"/>
    </source>
</evidence>
<dbReference type="InParanoid" id="A0A200QWQ2"/>
<dbReference type="OMA" id="GAPYSNC"/>
<dbReference type="GO" id="GO:0019722">
    <property type="term" value="P:calcium-mediated signaling"/>
    <property type="evidence" value="ECO:0007669"/>
    <property type="project" value="TreeGrafter"/>
</dbReference>
<keyword evidence="3" id="KW-0732">Signal</keyword>